<dbReference type="PANTHER" id="PTHR14140:SF27">
    <property type="entry name" value="OS04G0289800 PROTEIN"/>
    <property type="match status" value="1"/>
</dbReference>
<evidence type="ECO:0000256" key="2">
    <source>
        <dbReference type="PROSITE-ProRule" id="PRU00358"/>
    </source>
</evidence>
<feature type="region of interest" description="Disordered" evidence="3">
    <location>
        <begin position="93"/>
        <end position="138"/>
    </location>
</feature>
<dbReference type="InterPro" id="IPR015947">
    <property type="entry name" value="PUA-like_sf"/>
</dbReference>
<protein>
    <recommendedName>
        <fullName evidence="4">YDG domain-containing protein</fullName>
    </recommendedName>
</protein>
<dbReference type="Pfam" id="PF02182">
    <property type="entry name" value="SAD_SRA"/>
    <property type="match status" value="1"/>
</dbReference>
<dbReference type="InterPro" id="IPR003105">
    <property type="entry name" value="SRA_YDG"/>
</dbReference>
<feature type="region of interest" description="Disordered" evidence="3">
    <location>
        <begin position="308"/>
        <end position="334"/>
    </location>
</feature>
<dbReference type="PROSITE" id="PS51015">
    <property type="entry name" value="YDG"/>
    <property type="match status" value="1"/>
</dbReference>
<keyword evidence="6" id="KW-1185">Reference proteome</keyword>
<dbReference type="PANTHER" id="PTHR14140">
    <property type="entry name" value="E3 UBIQUITIN-PROTEIN LIGASE UHRF-RELATED"/>
    <property type="match status" value="1"/>
</dbReference>
<name>A0AAE0DLT4_9LECA</name>
<accession>A0AAE0DLT4</accession>
<dbReference type="EMBL" id="JASNWA010000008">
    <property type="protein sequence ID" value="KAK3171733.1"/>
    <property type="molecule type" value="Genomic_DNA"/>
</dbReference>
<comment type="caution">
    <text evidence="5">The sequence shown here is derived from an EMBL/GenBank/DDBJ whole genome shotgun (WGS) entry which is preliminary data.</text>
</comment>
<evidence type="ECO:0000256" key="1">
    <source>
        <dbReference type="ARBA" id="ARBA00023242"/>
    </source>
</evidence>
<dbReference type="GO" id="GO:0005634">
    <property type="term" value="C:nucleus"/>
    <property type="evidence" value="ECO:0007669"/>
    <property type="project" value="UniProtKB-SubCell"/>
</dbReference>
<evidence type="ECO:0000259" key="4">
    <source>
        <dbReference type="PROSITE" id="PS51015"/>
    </source>
</evidence>
<organism evidence="5 6">
    <name type="scientific">Lepraria neglecta</name>
    <dbReference type="NCBI Taxonomy" id="209136"/>
    <lineage>
        <taxon>Eukaryota</taxon>
        <taxon>Fungi</taxon>
        <taxon>Dikarya</taxon>
        <taxon>Ascomycota</taxon>
        <taxon>Pezizomycotina</taxon>
        <taxon>Lecanoromycetes</taxon>
        <taxon>OSLEUM clade</taxon>
        <taxon>Lecanoromycetidae</taxon>
        <taxon>Lecanorales</taxon>
        <taxon>Lecanorineae</taxon>
        <taxon>Stereocaulaceae</taxon>
        <taxon>Lepraria</taxon>
    </lineage>
</organism>
<evidence type="ECO:0000313" key="6">
    <source>
        <dbReference type="Proteomes" id="UP001276659"/>
    </source>
</evidence>
<dbReference type="GO" id="GO:0061630">
    <property type="term" value="F:ubiquitin protein ligase activity"/>
    <property type="evidence" value="ECO:0007669"/>
    <property type="project" value="TreeGrafter"/>
</dbReference>
<dbReference type="SUPFAM" id="SSF88697">
    <property type="entry name" value="PUA domain-like"/>
    <property type="match status" value="1"/>
</dbReference>
<dbReference type="SMART" id="SM00466">
    <property type="entry name" value="SRA"/>
    <property type="match status" value="1"/>
</dbReference>
<keyword evidence="1 2" id="KW-0539">Nucleus</keyword>
<dbReference type="InterPro" id="IPR045134">
    <property type="entry name" value="UHRF1/2-like"/>
</dbReference>
<sequence length="334" mass="37035">MSIATEKTLNHFKDIGLTASETPLNLVVRLVEVNVKVEDDGTATYESLITDPYRHDNVQRHAKAYAFPEYFKKDAANLLKKVDEILSIEEAINEATDLSPPPNPTRPTHKRARSPAPATRRTARRRTPDMNDPTMKGMMSGISIFEGDKRRVYKIADKSIVVDSNVAGHNGLQMGQWWPLRHCALRDGAHGSIMSGIAGSERLGAFLVVVSAGYEGMDEDYGNKVHYSAPSSHNNTHPTDAIITHQAKAMQRSQFIGRSIRLFRTAGGSSAHAPSRGIRYDGLYSVARESLKHNQNGGAYLRFTLTRDHNQPDMDTSRPTPAEKRACDRLVESV</sequence>
<dbReference type="Proteomes" id="UP001276659">
    <property type="component" value="Unassembled WGS sequence"/>
</dbReference>
<reference evidence="5" key="1">
    <citation type="submission" date="2022-11" db="EMBL/GenBank/DDBJ databases">
        <title>Chromosomal genome sequence assembly and mating type (MAT) locus characterization of the leprose asexual lichenized fungus Lepraria neglecta (Nyl.) Erichsen.</title>
        <authorList>
            <person name="Allen J.L."/>
            <person name="Pfeffer B."/>
        </authorList>
    </citation>
    <scope>NUCLEOTIDE SEQUENCE</scope>
    <source>
        <strain evidence="5">Allen 5258</strain>
    </source>
</reference>
<dbReference type="GO" id="GO:0016567">
    <property type="term" value="P:protein ubiquitination"/>
    <property type="evidence" value="ECO:0007669"/>
    <property type="project" value="TreeGrafter"/>
</dbReference>
<dbReference type="AlphaFoldDB" id="A0AAE0DLT4"/>
<dbReference type="GO" id="GO:0044027">
    <property type="term" value="P:negative regulation of gene expression via chromosomal CpG island methylation"/>
    <property type="evidence" value="ECO:0007669"/>
    <property type="project" value="TreeGrafter"/>
</dbReference>
<proteinExistence type="predicted"/>
<evidence type="ECO:0000313" key="5">
    <source>
        <dbReference type="EMBL" id="KAK3171733.1"/>
    </source>
</evidence>
<dbReference type="Gene3D" id="2.30.280.10">
    <property type="entry name" value="SRA-YDG"/>
    <property type="match status" value="1"/>
</dbReference>
<gene>
    <name evidence="5" type="ORF">OEA41_003817</name>
</gene>
<evidence type="ECO:0000256" key="3">
    <source>
        <dbReference type="SAM" id="MobiDB-lite"/>
    </source>
</evidence>
<feature type="domain" description="YDG" evidence="4">
    <location>
        <begin position="167"/>
        <end position="307"/>
    </location>
</feature>
<dbReference type="InterPro" id="IPR036987">
    <property type="entry name" value="SRA-YDG_sf"/>
</dbReference>
<comment type="subcellular location">
    <subcellularLocation>
        <location evidence="2">Nucleus</location>
    </subcellularLocation>
</comment>